<feature type="non-terminal residue" evidence="6">
    <location>
        <position position="254"/>
    </location>
</feature>
<dbReference type="Proteomes" id="UP001211907">
    <property type="component" value="Unassembled WGS sequence"/>
</dbReference>
<feature type="region of interest" description="Disordered" evidence="4">
    <location>
        <begin position="1"/>
        <end position="31"/>
    </location>
</feature>
<feature type="compositionally biased region" description="Polar residues" evidence="4">
    <location>
        <begin position="186"/>
        <end position="203"/>
    </location>
</feature>
<keyword evidence="3" id="KW-0747">Spliceosome</keyword>
<protein>
    <recommendedName>
        <fullName evidence="2 3">Pre-mRNA-processing protein 45</fullName>
    </recommendedName>
</protein>
<dbReference type="PANTHER" id="PTHR12096">
    <property type="entry name" value="NUCLEAR PROTEIN SKIP-RELATED"/>
    <property type="match status" value="1"/>
</dbReference>
<dbReference type="AlphaFoldDB" id="A0AAD5SNI1"/>
<gene>
    <name evidence="6" type="primary">BX42</name>
    <name evidence="6" type="ORF">HK100_008329</name>
</gene>
<keyword evidence="3" id="KW-0508">mRNA splicing</keyword>
<evidence type="ECO:0000259" key="5">
    <source>
        <dbReference type="Pfam" id="PF02731"/>
    </source>
</evidence>
<feature type="domain" description="SKI-interacting protein SKIP SNW" evidence="5">
    <location>
        <begin position="187"/>
        <end position="254"/>
    </location>
</feature>
<evidence type="ECO:0000256" key="3">
    <source>
        <dbReference type="RuleBase" id="RU367140"/>
    </source>
</evidence>
<evidence type="ECO:0000256" key="4">
    <source>
        <dbReference type="SAM" id="MobiDB-lite"/>
    </source>
</evidence>
<name>A0AAD5SNI1_9FUNG</name>
<proteinExistence type="inferred from homology"/>
<keyword evidence="3" id="KW-0507">mRNA processing</keyword>
<evidence type="ECO:0000256" key="2">
    <source>
        <dbReference type="ARBA" id="ARBA00022160"/>
    </source>
</evidence>
<keyword evidence="3" id="KW-0539">Nucleus</keyword>
<dbReference type="Pfam" id="PF02731">
    <property type="entry name" value="SKIP_SNW"/>
    <property type="match status" value="1"/>
</dbReference>
<comment type="subcellular location">
    <subcellularLocation>
        <location evidence="3">Nucleus</location>
    </subcellularLocation>
</comment>
<dbReference type="InterPro" id="IPR004015">
    <property type="entry name" value="SKI-int_prot_SKIP_SNW-dom"/>
</dbReference>
<organism evidence="6 7">
    <name type="scientific">Physocladia obscura</name>
    <dbReference type="NCBI Taxonomy" id="109957"/>
    <lineage>
        <taxon>Eukaryota</taxon>
        <taxon>Fungi</taxon>
        <taxon>Fungi incertae sedis</taxon>
        <taxon>Chytridiomycota</taxon>
        <taxon>Chytridiomycota incertae sedis</taxon>
        <taxon>Chytridiomycetes</taxon>
        <taxon>Chytridiales</taxon>
        <taxon>Chytriomycetaceae</taxon>
        <taxon>Physocladia</taxon>
    </lineage>
</organism>
<reference evidence="6" key="1">
    <citation type="submission" date="2020-05" db="EMBL/GenBank/DDBJ databases">
        <title>Phylogenomic resolution of chytrid fungi.</title>
        <authorList>
            <person name="Stajich J.E."/>
            <person name="Amses K."/>
            <person name="Simmons R."/>
            <person name="Seto K."/>
            <person name="Myers J."/>
            <person name="Bonds A."/>
            <person name="Quandt C.A."/>
            <person name="Barry K."/>
            <person name="Liu P."/>
            <person name="Grigoriev I."/>
            <person name="Longcore J.E."/>
            <person name="James T.Y."/>
        </authorList>
    </citation>
    <scope>NUCLEOTIDE SEQUENCE</scope>
    <source>
        <strain evidence="6">JEL0513</strain>
    </source>
</reference>
<evidence type="ECO:0000313" key="7">
    <source>
        <dbReference type="Proteomes" id="UP001211907"/>
    </source>
</evidence>
<dbReference type="InterPro" id="IPR017862">
    <property type="entry name" value="SKI-int_prot_SKIP"/>
</dbReference>
<keyword evidence="7" id="KW-1185">Reference proteome</keyword>
<comment type="caution">
    <text evidence="6">The sequence shown here is derived from an EMBL/GenBank/DDBJ whole genome shotgun (WGS) entry which is preliminary data.</text>
</comment>
<feature type="region of interest" description="Disordered" evidence="4">
    <location>
        <begin position="186"/>
        <end position="254"/>
    </location>
</feature>
<sequence>MSLTATLPKPRGPSVKSSRWDSDDDNDSEKTQLTAAVARQMAVRAAPPYPLRKGWVPRSTLDFADGGAFPEIHTAQYPLDMGRKTGGSGGRSQAALALQTDASGTLRYDMVLTHNARDGKVIHSQFNALAAKDITDEDDRAKPSAEEIEKTTERTRLALEKITESRIKSNAPKGIVSSSSSAANTPQFVRYTPSSSGSNSTADTRIIRMVEAPIDPMEPPKFKHKKVPRAPPSPPAPVLHSPPRKVSAEEQKNW</sequence>
<comment type="function">
    <text evidence="3">Involved in pre-mRNA splicing.</text>
</comment>
<evidence type="ECO:0000256" key="1">
    <source>
        <dbReference type="ARBA" id="ARBA00010197"/>
    </source>
</evidence>
<dbReference type="GO" id="GO:0005681">
    <property type="term" value="C:spliceosomal complex"/>
    <property type="evidence" value="ECO:0007669"/>
    <property type="project" value="UniProtKB-UniRule"/>
</dbReference>
<evidence type="ECO:0000313" key="6">
    <source>
        <dbReference type="EMBL" id="KAJ3087580.1"/>
    </source>
</evidence>
<comment type="similarity">
    <text evidence="1 3">Belongs to the SNW family.</text>
</comment>
<comment type="subunit">
    <text evidence="3">Associated with the spliceosome.</text>
</comment>
<dbReference type="EMBL" id="JADGJH010004030">
    <property type="protein sequence ID" value="KAJ3087580.1"/>
    <property type="molecule type" value="Genomic_DNA"/>
</dbReference>
<accession>A0AAD5SNI1</accession>
<dbReference type="GO" id="GO:0000398">
    <property type="term" value="P:mRNA splicing, via spliceosome"/>
    <property type="evidence" value="ECO:0007669"/>
    <property type="project" value="InterPro"/>
</dbReference>